<keyword evidence="3" id="KW-1185">Reference proteome</keyword>
<evidence type="ECO:0000313" key="3">
    <source>
        <dbReference type="Proteomes" id="UP001460270"/>
    </source>
</evidence>
<evidence type="ECO:0000313" key="2">
    <source>
        <dbReference type="EMBL" id="KAK7898166.1"/>
    </source>
</evidence>
<protein>
    <submittedName>
        <fullName evidence="2">Uncharacterized protein</fullName>
    </submittedName>
</protein>
<comment type="caution">
    <text evidence="2">The sequence shown here is derived from an EMBL/GenBank/DDBJ whole genome shotgun (WGS) entry which is preliminary data.</text>
</comment>
<sequence length="65" mass="7627">MCRVPEQLRESVKRRLAAAGRDFELLEKTIAEYEEQNERQRTLLDQLLQSRGGKVEPLLQCKEEP</sequence>
<proteinExistence type="predicted"/>
<feature type="coiled-coil region" evidence="1">
    <location>
        <begin position="16"/>
        <end position="50"/>
    </location>
</feature>
<dbReference type="Proteomes" id="UP001460270">
    <property type="component" value="Unassembled WGS sequence"/>
</dbReference>
<dbReference type="EMBL" id="JBBPFD010000014">
    <property type="protein sequence ID" value="KAK7898166.1"/>
    <property type="molecule type" value="Genomic_DNA"/>
</dbReference>
<accession>A0AAW0NPZ4</accession>
<organism evidence="2 3">
    <name type="scientific">Mugilogobius chulae</name>
    <name type="common">yellowstripe goby</name>
    <dbReference type="NCBI Taxonomy" id="88201"/>
    <lineage>
        <taxon>Eukaryota</taxon>
        <taxon>Metazoa</taxon>
        <taxon>Chordata</taxon>
        <taxon>Craniata</taxon>
        <taxon>Vertebrata</taxon>
        <taxon>Euteleostomi</taxon>
        <taxon>Actinopterygii</taxon>
        <taxon>Neopterygii</taxon>
        <taxon>Teleostei</taxon>
        <taxon>Neoteleostei</taxon>
        <taxon>Acanthomorphata</taxon>
        <taxon>Gobiaria</taxon>
        <taxon>Gobiiformes</taxon>
        <taxon>Gobioidei</taxon>
        <taxon>Gobiidae</taxon>
        <taxon>Gobionellinae</taxon>
        <taxon>Mugilogobius</taxon>
    </lineage>
</organism>
<reference evidence="3" key="1">
    <citation type="submission" date="2024-04" db="EMBL/GenBank/DDBJ databases">
        <title>Salinicola lusitanus LLJ914,a marine bacterium isolated from the Okinawa Trough.</title>
        <authorList>
            <person name="Li J."/>
        </authorList>
    </citation>
    <scope>NUCLEOTIDE SEQUENCE [LARGE SCALE GENOMIC DNA]</scope>
</reference>
<gene>
    <name evidence="2" type="ORF">WMY93_019019</name>
</gene>
<name>A0AAW0NPZ4_9GOBI</name>
<dbReference type="AlphaFoldDB" id="A0AAW0NPZ4"/>
<evidence type="ECO:0000256" key="1">
    <source>
        <dbReference type="SAM" id="Coils"/>
    </source>
</evidence>
<keyword evidence="1" id="KW-0175">Coiled coil</keyword>